<dbReference type="InterPro" id="IPR036237">
    <property type="entry name" value="Xyl_isomerase-like_sf"/>
</dbReference>
<name>A0ABP9C920_9SPHI</name>
<gene>
    <name evidence="1" type="ORF">GCM10023231_37210</name>
</gene>
<reference evidence="2" key="1">
    <citation type="journal article" date="2019" name="Int. J. Syst. Evol. Microbiol.">
        <title>The Global Catalogue of Microorganisms (GCM) 10K type strain sequencing project: providing services to taxonomists for standard genome sequencing and annotation.</title>
        <authorList>
            <consortium name="The Broad Institute Genomics Platform"/>
            <consortium name="The Broad Institute Genome Sequencing Center for Infectious Disease"/>
            <person name="Wu L."/>
            <person name="Ma J."/>
        </authorList>
    </citation>
    <scope>NUCLEOTIDE SEQUENCE [LARGE SCALE GENOMIC DNA]</scope>
    <source>
        <strain evidence="2">JCM 18200</strain>
    </source>
</reference>
<keyword evidence="2" id="KW-1185">Reference proteome</keyword>
<dbReference type="SUPFAM" id="SSF51658">
    <property type="entry name" value="Xylose isomerase-like"/>
    <property type="match status" value="1"/>
</dbReference>
<proteinExistence type="predicted"/>
<dbReference type="RefSeq" id="WP_345234252.1">
    <property type="nucleotide sequence ID" value="NZ_BAABIQ010000043.1"/>
</dbReference>
<sequence>MEIKFLCPRWGFESLAWEDFLAQVKDAGYAGIEWFPQGGKPEIEQVSDLLVRYQLEHAIVMEIARPFTGFDDYLFHLQQDLDILLGTLAAIKSPLFLSIQTGREFFSIPEIEACIQVCTDMQDKHNIAIYQETHRNKWSYAAHITGAVLRQHQALCLTLDISHWYCVSESYLLDQQETVQLAVKHARHIHARVGHTEGPQVIDPAFDEYREALDHHLQIWDMWIAHMTSLQKTFCTITPEFGPPPYLSVAGRALDPLQEQWRLNLWIKNLLQNRYHDE</sequence>
<comment type="caution">
    <text evidence="1">The sequence shown here is derived from an EMBL/GenBank/DDBJ whole genome shotgun (WGS) entry which is preliminary data.</text>
</comment>
<dbReference type="Gene3D" id="3.20.20.150">
    <property type="entry name" value="Divalent-metal-dependent TIM barrel enzymes"/>
    <property type="match status" value="1"/>
</dbReference>
<protein>
    <recommendedName>
        <fullName evidence="3">Sugar phosphate isomerase/epimerase</fullName>
    </recommendedName>
</protein>
<dbReference type="EMBL" id="BAABIQ010000043">
    <property type="protein sequence ID" value="GAA4804649.1"/>
    <property type="molecule type" value="Genomic_DNA"/>
</dbReference>
<dbReference type="Proteomes" id="UP001501411">
    <property type="component" value="Unassembled WGS sequence"/>
</dbReference>
<evidence type="ECO:0000313" key="1">
    <source>
        <dbReference type="EMBL" id="GAA4804649.1"/>
    </source>
</evidence>
<evidence type="ECO:0008006" key="3">
    <source>
        <dbReference type="Google" id="ProtNLM"/>
    </source>
</evidence>
<evidence type="ECO:0000313" key="2">
    <source>
        <dbReference type="Proteomes" id="UP001501411"/>
    </source>
</evidence>
<accession>A0ABP9C920</accession>
<organism evidence="1 2">
    <name type="scientific">Olivibacter ginsenosidimutans</name>
    <dbReference type="NCBI Taxonomy" id="1176537"/>
    <lineage>
        <taxon>Bacteria</taxon>
        <taxon>Pseudomonadati</taxon>
        <taxon>Bacteroidota</taxon>
        <taxon>Sphingobacteriia</taxon>
        <taxon>Sphingobacteriales</taxon>
        <taxon>Sphingobacteriaceae</taxon>
        <taxon>Olivibacter</taxon>
    </lineage>
</organism>